<keyword evidence="1" id="KW-0472">Membrane</keyword>
<protein>
    <submittedName>
        <fullName evidence="2">Uncharacterized protein</fullName>
    </submittedName>
</protein>
<keyword evidence="1" id="KW-1133">Transmembrane helix</keyword>
<dbReference type="Pfam" id="PF17963">
    <property type="entry name" value="Big_9"/>
    <property type="match status" value="1"/>
</dbReference>
<gene>
    <name evidence="2" type="ORF">ACD_49C00001G0007</name>
</gene>
<evidence type="ECO:0000256" key="1">
    <source>
        <dbReference type="SAM" id="Phobius"/>
    </source>
</evidence>
<evidence type="ECO:0000313" key="2">
    <source>
        <dbReference type="EMBL" id="EKD66872.1"/>
    </source>
</evidence>
<dbReference type="AlphaFoldDB" id="K2AYN5"/>
<organism evidence="2">
    <name type="scientific">uncultured bacterium</name>
    <name type="common">gcode 4</name>
    <dbReference type="NCBI Taxonomy" id="1234023"/>
    <lineage>
        <taxon>Bacteria</taxon>
        <taxon>environmental samples</taxon>
    </lineage>
</organism>
<sequence>MINSSFGSNHIDNSAFILDDSWLKNLNNHILTQQMQEMYDKLMKKWVSSAEIGTFMDLQANHLLWEWAKVPHTQENIDLFVKDFTDAYNSDTWKQIRIDEANLSGEWKTILQNFRDDWILNKVWTWLYVLSWTAILASWLSHWMWNISFHDKTSDFVTINEWIKSPGILSTIASKFLETVNYILESTTTSAYGWELSGVWIIARIWSSWDINTYNNSLDEIPESVISKAQKMQADKSIEYAVSEISGWKWLYVIRKADKEVTISYEWSDYNTKFAKSSVNRNFDLSGGRIAVTSDNNTTTTFRGRTWINAVAEKDPTKSQTMWDIMSDKLTDWKTNLNSIGDEQKLWPVSAGINYEKKDNYSFDIWIIQDINNIKNDTQLKWAYRVLYAAGKMWAYIWVEKWSEFEKFVISNDIKIEWGKVRVSASLIDKLMNVNVAELNKSFEAKMKQKALWVEYTKYLTEFNEKWEWINKKDLLKEISTSINFFTAWNQDLWRVWAIIQETNAYFDQTWVYAWVAWGSALVAESKFVWMLSNNLRLDTTLWVDYNMQNSMYDQSANSKLTPVYGAEARYKISESNTIYGGYKHTANADEYKWWIETKITDEIKTFVEANRFNYNDPNIETSNWVMVWLKYTWWWDKSNTALYTPTKPGDKLTLWELNPIAAIDSRNIRVKTRIVIFKDHEAFIDKTVFAAGDWIDKNLDGSLKDIYFDNGWFTVQSINQVSDSRYSPFITVVAGKLAITNIVGLNNQMKAEWLASGSIKNIRVSVVDTSGLSLYDINLTKWSVELIATVDRVFTVTPAQAQAFVAGSKTLDQIEAEIIAAQDHINPVATWETLATAYNTALNNIDVLANDTDNSWTVTLWNNITNQVGGTFTKIWNKINFTPNNNFTWQASCTYPVLDPAGNTSTAVLTVNVAAQEVVPVMWNVPNQA</sequence>
<accession>K2AYN5</accession>
<feature type="non-terminal residue" evidence="2">
    <location>
        <position position="930"/>
    </location>
</feature>
<reference evidence="2" key="1">
    <citation type="journal article" date="2012" name="Science">
        <title>Fermentation, hydrogen, and sulfur metabolism in multiple uncultivated bacterial phyla.</title>
        <authorList>
            <person name="Wrighton K.C."/>
            <person name="Thomas B.C."/>
            <person name="Sharon I."/>
            <person name="Miller C.S."/>
            <person name="Castelle C.J."/>
            <person name="VerBerkmoes N.C."/>
            <person name="Wilkins M.J."/>
            <person name="Hettich R.L."/>
            <person name="Lipton M.S."/>
            <person name="Williams K.H."/>
            <person name="Long P.E."/>
            <person name="Banfield J.F."/>
        </authorList>
    </citation>
    <scope>NUCLEOTIDE SEQUENCE [LARGE SCALE GENOMIC DNA]</scope>
</reference>
<comment type="caution">
    <text evidence="2">The sequence shown here is derived from an EMBL/GenBank/DDBJ whole genome shotgun (WGS) entry which is preliminary data.</text>
</comment>
<name>K2AYN5_9BACT</name>
<feature type="transmembrane region" description="Helical" evidence="1">
    <location>
        <begin position="123"/>
        <end position="145"/>
    </location>
</feature>
<dbReference type="EMBL" id="AMFJ01021587">
    <property type="protein sequence ID" value="EKD66872.1"/>
    <property type="molecule type" value="Genomic_DNA"/>
</dbReference>
<proteinExistence type="predicted"/>
<keyword evidence="1" id="KW-0812">Transmembrane</keyword>